<name>A0A0M3HKQ7_ASCLU</name>
<evidence type="ECO:0000313" key="3">
    <source>
        <dbReference type="WBParaSite" id="ALUE_0000210201-mRNA-1"/>
    </source>
</evidence>
<organism evidence="2 3">
    <name type="scientific">Ascaris lumbricoides</name>
    <name type="common">Giant roundworm</name>
    <dbReference type="NCBI Taxonomy" id="6252"/>
    <lineage>
        <taxon>Eukaryota</taxon>
        <taxon>Metazoa</taxon>
        <taxon>Ecdysozoa</taxon>
        <taxon>Nematoda</taxon>
        <taxon>Chromadorea</taxon>
        <taxon>Rhabditida</taxon>
        <taxon>Spirurina</taxon>
        <taxon>Ascaridomorpha</taxon>
        <taxon>Ascaridoidea</taxon>
        <taxon>Ascarididae</taxon>
        <taxon>Ascaris</taxon>
    </lineage>
</organism>
<keyword evidence="2" id="KW-1185">Reference proteome</keyword>
<proteinExistence type="predicted"/>
<feature type="compositionally biased region" description="Acidic residues" evidence="1">
    <location>
        <begin position="8"/>
        <end position="27"/>
    </location>
</feature>
<evidence type="ECO:0000313" key="2">
    <source>
        <dbReference type="Proteomes" id="UP000036681"/>
    </source>
</evidence>
<protein>
    <submittedName>
        <fullName evidence="3">E2F-associated phosphoprotein</fullName>
    </submittedName>
</protein>
<evidence type="ECO:0000256" key="1">
    <source>
        <dbReference type="SAM" id="MobiDB-lite"/>
    </source>
</evidence>
<accession>A0A0M3HKQ7</accession>
<feature type="region of interest" description="Disordered" evidence="1">
    <location>
        <begin position="1"/>
        <end position="29"/>
    </location>
</feature>
<dbReference type="WBParaSite" id="ALUE_0000210201-mRNA-1">
    <property type="protein sequence ID" value="ALUE_0000210201-mRNA-1"/>
    <property type="gene ID" value="ALUE_0000210201"/>
</dbReference>
<dbReference type="AlphaFoldDB" id="A0A0M3HKQ7"/>
<sequence length="57" mass="6390">TSEANTGDSEETESDSGDDEEWDDDSLEAYFTPIDDDDAADAFVFYKETLESRCLLL</sequence>
<reference evidence="3" key="1">
    <citation type="submission" date="2017-02" db="UniProtKB">
        <authorList>
            <consortium name="WormBaseParasite"/>
        </authorList>
    </citation>
    <scope>IDENTIFICATION</scope>
</reference>
<dbReference type="Proteomes" id="UP000036681">
    <property type="component" value="Unplaced"/>
</dbReference>